<keyword evidence="4" id="KW-1185">Reference proteome</keyword>
<dbReference type="Pfam" id="PF19858">
    <property type="entry name" value="OxRdtase_C"/>
    <property type="match status" value="1"/>
</dbReference>
<name>A0ABS9E251_9PROT</name>
<dbReference type="InterPro" id="IPR036291">
    <property type="entry name" value="NAD(P)-bd_dom_sf"/>
</dbReference>
<dbReference type="Pfam" id="PF01408">
    <property type="entry name" value="GFO_IDH_MocA"/>
    <property type="match status" value="1"/>
</dbReference>
<proteinExistence type="predicted"/>
<feature type="domain" description="4-carboxy-2-hydroxymuconate-6-semialdehyde dehydrogenase-like C-terminal" evidence="2">
    <location>
        <begin position="140"/>
        <end position="241"/>
    </location>
</feature>
<dbReference type="InterPro" id="IPR045560">
    <property type="entry name" value="LigC_C"/>
</dbReference>
<comment type="caution">
    <text evidence="3">The sequence shown here is derived from an EMBL/GenBank/DDBJ whole genome shotgun (WGS) entry which is preliminary data.</text>
</comment>
<dbReference type="PANTHER" id="PTHR43377">
    <property type="entry name" value="BILIVERDIN REDUCTASE A"/>
    <property type="match status" value="1"/>
</dbReference>
<dbReference type="InterPro" id="IPR051450">
    <property type="entry name" value="Gfo/Idh/MocA_Oxidoreductases"/>
</dbReference>
<dbReference type="SUPFAM" id="SSF51735">
    <property type="entry name" value="NAD(P)-binding Rossmann-fold domains"/>
    <property type="match status" value="1"/>
</dbReference>
<sequence>MTDRTINICMIGHGMMGTWHSEALRDHSDCVLHTIAGKDQEEVQGFARRFGYRSASTDFAASIADPAIDAVIVASPSEDHARMTKAAIEARKPVLVEIPLAMTLESCENLVLAAEDAGVTLAVCHPMRFRACRVPLIARVAACEERVLHVHGRFFIHRLVNIGATGIRRTWTDNILWHHTTHLVDFGLFVAGGGDPHAAERRIRRVEGFMPDIDSQTGIPMEIAVIIETKDGCTIAATGSYHARERIYEMMTVTGRDSYRVDEIAATMTTGGGTQAIETEQENAWRVARDFVDALRENRSPFVTGRSVLPAMRVLDRVQQDWDTRYGARSLPGRPLDSFATP</sequence>
<protein>
    <submittedName>
        <fullName evidence="3">Gfo/Idh/MocA family oxidoreductase</fullName>
    </submittedName>
</protein>
<dbReference type="PANTHER" id="PTHR43377:SF1">
    <property type="entry name" value="BILIVERDIN REDUCTASE A"/>
    <property type="match status" value="1"/>
</dbReference>
<evidence type="ECO:0000313" key="3">
    <source>
        <dbReference type="EMBL" id="MCF3948115.1"/>
    </source>
</evidence>
<evidence type="ECO:0000259" key="1">
    <source>
        <dbReference type="Pfam" id="PF01408"/>
    </source>
</evidence>
<dbReference type="InterPro" id="IPR000683">
    <property type="entry name" value="Gfo/Idh/MocA-like_OxRdtase_N"/>
</dbReference>
<dbReference type="RefSeq" id="WP_235705399.1">
    <property type="nucleotide sequence ID" value="NZ_JAKGBZ010000039.1"/>
</dbReference>
<evidence type="ECO:0000313" key="4">
    <source>
        <dbReference type="Proteomes" id="UP001521209"/>
    </source>
</evidence>
<evidence type="ECO:0000259" key="2">
    <source>
        <dbReference type="Pfam" id="PF19858"/>
    </source>
</evidence>
<dbReference type="Proteomes" id="UP001521209">
    <property type="component" value="Unassembled WGS sequence"/>
</dbReference>
<feature type="domain" description="Gfo/Idh/MocA-like oxidoreductase N-terminal" evidence="1">
    <location>
        <begin position="6"/>
        <end position="124"/>
    </location>
</feature>
<gene>
    <name evidence="3" type="ORF">L2A60_15675</name>
</gene>
<accession>A0ABS9E251</accession>
<organism evidence="3 4">
    <name type="scientific">Acidiphilium iwatense</name>
    <dbReference type="NCBI Taxonomy" id="768198"/>
    <lineage>
        <taxon>Bacteria</taxon>
        <taxon>Pseudomonadati</taxon>
        <taxon>Pseudomonadota</taxon>
        <taxon>Alphaproteobacteria</taxon>
        <taxon>Acetobacterales</taxon>
        <taxon>Acidocellaceae</taxon>
        <taxon>Acidiphilium</taxon>
    </lineage>
</organism>
<reference evidence="3 4" key="1">
    <citation type="submission" date="2022-01" db="EMBL/GenBank/DDBJ databases">
        <authorList>
            <person name="Won M."/>
            <person name="Kim S.-J."/>
            <person name="Kwon S.-W."/>
        </authorList>
    </citation>
    <scope>NUCLEOTIDE SEQUENCE [LARGE SCALE GENOMIC DNA]</scope>
    <source>
        <strain evidence="3 4">KCTC 23505</strain>
    </source>
</reference>
<dbReference type="EMBL" id="JAKGBZ010000039">
    <property type="protein sequence ID" value="MCF3948115.1"/>
    <property type="molecule type" value="Genomic_DNA"/>
</dbReference>
<dbReference type="Gene3D" id="3.30.360.10">
    <property type="entry name" value="Dihydrodipicolinate Reductase, domain 2"/>
    <property type="match status" value="1"/>
</dbReference>
<dbReference type="Gene3D" id="3.40.50.720">
    <property type="entry name" value="NAD(P)-binding Rossmann-like Domain"/>
    <property type="match status" value="1"/>
</dbReference>